<proteinExistence type="predicted"/>
<dbReference type="AlphaFoldDB" id="A0A0L6VJZ2"/>
<evidence type="ECO:0000256" key="2">
    <source>
        <dbReference type="SAM" id="MobiDB-lite"/>
    </source>
</evidence>
<name>A0A0L6VJZ2_9BASI</name>
<comment type="caution">
    <text evidence="3">The sequence shown here is derived from an EMBL/GenBank/DDBJ whole genome shotgun (WGS) entry which is preliminary data.</text>
</comment>
<feature type="compositionally biased region" description="Polar residues" evidence="2">
    <location>
        <begin position="431"/>
        <end position="447"/>
    </location>
</feature>
<feature type="compositionally biased region" description="Low complexity" evidence="2">
    <location>
        <begin position="450"/>
        <end position="466"/>
    </location>
</feature>
<evidence type="ECO:0000313" key="3">
    <source>
        <dbReference type="EMBL" id="KNZ60857.1"/>
    </source>
</evidence>
<dbReference type="VEuPathDB" id="FungiDB:VP01_148g4"/>
<feature type="region of interest" description="Disordered" evidence="2">
    <location>
        <begin position="348"/>
        <end position="372"/>
    </location>
</feature>
<feature type="region of interest" description="Disordered" evidence="2">
    <location>
        <begin position="388"/>
        <end position="484"/>
    </location>
</feature>
<reference evidence="3 4" key="1">
    <citation type="submission" date="2015-08" db="EMBL/GenBank/DDBJ databases">
        <title>Next Generation Sequencing and Analysis of the Genome of Puccinia sorghi L Schw, the Causal Agent of Maize Common Rust.</title>
        <authorList>
            <person name="Rochi L."/>
            <person name="Burguener G."/>
            <person name="Darino M."/>
            <person name="Turjanski A."/>
            <person name="Kreff E."/>
            <person name="Dieguez M.J."/>
            <person name="Sacco F."/>
        </authorList>
    </citation>
    <scope>NUCLEOTIDE SEQUENCE [LARGE SCALE GENOMIC DNA]</scope>
    <source>
        <strain evidence="3 4">RO10H11247</strain>
    </source>
</reference>
<evidence type="ECO:0000256" key="1">
    <source>
        <dbReference type="SAM" id="Coils"/>
    </source>
</evidence>
<dbReference type="EMBL" id="LAVV01005442">
    <property type="protein sequence ID" value="KNZ60857.1"/>
    <property type="molecule type" value="Genomic_DNA"/>
</dbReference>
<keyword evidence="4" id="KW-1185">Reference proteome</keyword>
<dbReference type="Proteomes" id="UP000037035">
    <property type="component" value="Unassembled WGS sequence"/>
</dbReference>
<dbReference type="STRING" id="27349.A0A0L6VJZ2"/>
<gene>
    <name evidence="3" type="ORF">VP01_148g4</name>
</gene>
<accession>A0A0L6VJZ2</accession>
<organism evidence="3 4">
    <name type="scientific">Puccinia sorghi</name>
    <dbReference type="NCBI Taxonomy" id="27349"/>
    <lineage>
        <taxon>Eukaryota</taxon>
        <taxon>Fungi</taxon>
        <taxon>Dikarya</taxon>
        <taxon>Basidiomycota</taxon>
        <taxon>Pucciniomycotina</taxon>
        <taxon>Pucciniomycetes</taxon>
        <taxon>Pucciniales</taxon>
        <taxon>Pucciniaceae</taxon>
        <taxon>Puccinia</taxon>
    </lineage>
</organism>
<evidence type="ECO:0000313" key="4">
    <source>
        <dbReference type="Proteomes" id="UP000037035"/>
    </source>
</evidence>
<feature type="compositionally biased region" description="Polar residues" evidence="2">
    <location>
        <begin position="358"/>
        <end position="367"/>
    </location>
</feature>
<protein>
    <submittedName>
        <fullName evidence="3">Uncharacterized protein</fullName>
    </submittedName>
</protein>
<feature type="compositionally biased region" description="Polar residues" evidence="2">
    <location>
        <begin position="404"/>
        <end position="422"/>
    </location>
</feature>
<feature type="coiled-coil region" evidence="1">
    <location>
        <begin position="12"/>
        <end position="39"/>
    </location>
</feature>
<sequence>MKQDLSIRKADSNHLMEEIESLKSQHRRGKEEIAILKAQLTKFTLNLEKEIAKIKKREDSFSQKVISIYYPPLIRMENTVKLAVNKVDALVPESKAALSHQVELSLGSQSAWFAAGQVWLEAGNCDKQSIKAQGCFQQYGRQGDVTNVKSLIFNDKKELEHLREQVVMLAINQAKKLKVHIPLFTAKDSTRLTDQMELIKSQITSDLQVELQHVKDHTIGGPEIQDLIRTDMDSILNVTIQSEITSKFQNQVRTISLTLDHIKDTLISPEVKRQMDLIQSTMNAKLEIKVRHSCSCANSFALFSFIDCFCSHRIAGISKIPRQFKWSASIKLSFMRDVSNLTKKQLVKCRRQAPDPSSRYQAPNPSSGGEAMDIVSSDDVVETIQLKKTKQHRLQTRPYPATLPHQSTSQDRTHISSISPMSRPNRRTSHPHQSTSRAAQSQFSTRNAHPYSNCSSRSSSPTEPFSAPSHRKGKYYNGRRTAKNLAGIRPSSVRKDQMGLKITQGEIKKTTFDWPLKKIRTLFLASSTTLIVYCFPRMPLTF</sequence>
<keyword evidence="1" id="KW-0175">Coiled coil</keyword>